<evidence type="ECO:0000313" key="25">
    <source>
        <dbReference type="RefSeq" id="XP_003394487.1"/>
    </source>
</evidence>
<dbReference type="SUPFAM" id="SSF55486">
    <property type="entry name" value="Metalloproteases ('zincins'), catalytic domain"/>
    <property type="match status" value="1"/>
</dbReference>
<evidence type="ECO:0000256" key="22">
    <source>
        <dbReference type="RuleBase" id="RU361144"/>
    </source>
</evidence>
<accession>A0A9B0F313</accession>
<keyword evidence="3 22" id="KW-0645">Protease</keyword>
<feature type="binding site" evidence="17">
    <location>
        <position position="378"/>
    </location>
    <ligand>
        <name>Zn(2+)</name>
        <dbReference type="ChEBI" id="CHEBI:29105"/>
        <label>1</label>
        <note>catalytic</note>
    </ligand>
</feature>
<feature type="disulfide bond" evidence="21">
    <location>
        <begin position="145"/>
        <end position="153"/>
    </location>
</feature>
<evidence type="ECO:0000256" key="11">
    <source>
        <dbReference type="ARBA" id="ARBA00036868"/>
    </source>
</evidence>
<evidence type="ECO:0000256" key="10">
    <source>
        <dbReference type="ARBA" id="ARBA00023180"/>
    </source>
</evidence>
<dbReference type="Gene3D" id="1.10.1370.30">
    <property type="match status" value="2"/>
</dbReference>
<feature type="glycosylation site" description="N-linked (GlcNAc...) asparagine; partial" evidence="14">
    <location>
        <position position="588"/>
    </location>
</feature>
<dbReference type="OrthoDB" id="10029630at2759"/>
<evidence type="ECO:0000313" key="24">
    <source>
        <dbReference type="Proteomes" id="UP000835206"/>
    </source>
</evidence>
<feature type="glycosylation site" description="N-linked (GlcNAc...) asparagine" evidence="19">
    <location>
        <position position="149"/>
    </location>
</feature>
<evidence type="ECO:0000256" key="18">
    <source>
        <dbReference type="PIRSR" id="PIRSR601548-4"/>
    </source>
</evidence>
<feature type="active site" description="Proton donor 1" evidence="13">
    <location>
        <position position="508"/>
    </location>
</feature>
<evidence type="ECO:0000256" key="4">
    <source>
        <dbReference type="ARBA" id="ARBA00022723"/>
    </source>
</evidence>
<dbReference type="EC" id="3.4.-.-" evidence="22"/>
<proteinExistence type="inferred from homology"/>
<evidence type="ECO:0000256" key="3">
    <source>
        <dbReference type="ARBA" id="ARBA00022670"/>
    </source>
</evidence>
<feature type="signal peptide" evidence="23">
    <location>
        <begin position="1"/>
        <end position="16"/>
    </location>
</feature>
<feature type="binding site" evidence="20">
    <location>
        <position position="406"/>
    </location>
    <ligand>
        <name>Zn(2+)</name>
        <dbReference type="ChEBI" id="CHEBI:29105"/>
        <label>2</label>
        <note>catalytic</note>
    </ligand>
</feature>
<evidence type="ECO:0000256" key="6">
    <source>
        <dbReference type="ARBA" id="ARBA00022801"/>
    </source>
</evidence>
<dbReference type="GeneID" id="100648126"/>
<dbReference type="GO" id="GO:0046872">
    <property type="term" value="F:metal ion binding"/>
    <property type="evidence" value="ECO:0007669"/>
    <property type="project" value="UniProtKB-KW"/>
</dbReference>
<evidence type="ECO:0000256" key="15">
    <source>
        <dbReference type="PIRSR" id="PIRSR601548-11"/>
    </source>
</evidence>
<feature type="chain" id="PRO_5039027291" description="Angiotensin-converting enzyme" evidence="23">
    <location>
        <begin position="17"/>
        <end position="642"/>
    </location>
</feature>
<feature type="active site" description="Proton acceptor 1" evidence="13">
    <location>
        <position position="379"/>
    </location>
</feature>
<evidence type="ECO:0000256" key="14">
    <source>
        <dbReference type="PIRSR" id="PIRSR601548-10"/>
    </source>
</evidence>
<dbReference type="AlphaFoldDB" id="A0A9B0F313"/>
<evidence type="ECO:0000256" key="7">
    <source>
        <dbReference type="ARBA" id="ARBA00022833"/>
    </source>
</evidence>
<evidence type="ECO:0000256" key="16">
    <source>
        <dbReference type="PIRSR" id="PIRSR601548-2"/>
    </source>
</evidence>
<comment type="cofactor">
    <cofactor evidence="22">
        <name>Zn(2+)</name>
        <dbReference type="ChEBI" id="CHEBI:29105"/>
    </cofactor>
    <text evidence="22">Binds 1 zinc ion per subunit.</text>
</comment>
<dbReference type="Pfam" id="PF01401">
    <property type="entry name" value="Peptidase_M2"/>
    <property type="match status" value="1"/>
</dbReference>
<feature type="binding site" evidence="20">
    <location>
        <position position="378"/>
    </location>
    <ligand>
        <name>Zn(2+)</name>
        <dbReference type="ChEBI" id="CHEBI:29105"/>
        <label>2</label>
        <note>catalytic</note>
    </ligand>
</feature>
<dbReference type="GO" id="GO:0008237">
    <property type="term" value="F:metallopeptidase activity"/>
    <property type="evidence" value="ECO:0007669"/>
    <property type="project" value="UniProtKB-KW"/>
</dbReference>
<protein>
    <recommendedName>
        <fullName evidence="12 22">Angiotensin-converting enzyme</fullName>
        <ecNumber evidence="22">3.4.-.-</ecNumber>
    </recommendedName>
</protein>
<dbReference type="GO" id="GO:0008241">
    <property type="term" value="F:peptidyl-dipeptidase activity"/>
    <property type="evidence" value="ECO:0007669"/>
    <property type="project" value="UniProtKB-EC"/>
</dbReference>
<dbReference type="KEGG" id="bter:100648126"/>
<feature type="binding site" evidence="16">
    <location>
        <position position="517"/>
    </location>
    <ligand>
        <name>chloride</name>
        <dbReference type="ChEBI" id="CHEBI:17996"/>
        <label>1</label>
    </ligand>
</feature>
<dbReference type="GO" id="GO:0005886">
    <property type="term" value="C:plasma membrane"/>
    <property type="evidence" value="ECO:0007669"/>
    <property type="project" value="TreeGrafter"/>
</dbReference>
<evidence type="ECO:0000256" key="8">
    <source>
        <dbReference type="ARBA" id="ARBA00023049"/>
    </source>
</evidence>
<dbReference type="FunFam" id="1.10.1370.30:FF:000004">
    <property type="entry name" value="Angiotensin-converting enzyme"/>
    <property type="match status" value="1"/>
</dbReference>
<comment type="similarity">
    <text evidence="1 21 22">Belongs to the peptidase M2 family.</text>
</comment>
<evidence type="ECO:0000256" key="23">
    <source>
        <dbReference type="SAM" id="SignalP"/>
    </source>
</evidence>
<keyword evidence="9 18" id="KW-1015">Disulfide bond</keyword>
<feature type="binding site" evidence="17">
    <location>
        <position position="406"/>
    </location>
    <ligand>
        <name>Zn(2+)</name>
        <dbReference type="ChEBI" id="CHEBI:29105"/>
        <label>1</label>
        <note>catalytic</note>
    </ligand>
</feature>
<keyword evidence="6 22" id="KW-0378">Hydrolase</keyword>
<dbReference type="InterPro" id="IPR001548">
    <property type="entry name" value="Peptidase_M2"/>
</dbReference>
<dbReference type="GO" id="GO:0006508">
    <property type="term" value="P:proteolysis"/>
    <property type="evidence" value="ECO:0007669"/>
    <property type="project" value="UniProtKB-KW"/>
</dbReference>
<dbReference type="CDD" id="cd06461">
    <property type="entry name" value="M2_ACE"/>
    <property type="match status" value="1"/>
</dbReference>
<feature type="active site" description="Proton acceptor 2" evidence="15">
    <location>
        <position position="379"/>
    </location>
</feature>
<keyword evidence="24" id="KW-1185">Reference proteome</keyword>
<keyword evidence="4 17" id="KW-0479">Metal-binding</keyword>
<keyword evidence="5 23" id="KW-0732">Signal</keyword>
<evidence type="ECO:0000256" key="5">
    <source>
        <dbReference type="ARBA" id="ARBA00022729"/>
    </source>
</evidence>
<gene>
    <name evidence="25" type="primary">LOC100648126</name>
</gene>
<evidence type="ECO:0000256" key="13">
    <source>
        <dbReference type="PIRSR" id="PIRSR601548-1"/>
    </source>
</evidence>
<dbReference type="Proteomes" id="UP000835206">
    <property type="component" value="Chromosome 3"/>
</dbReference>
<dbReference type="GO" id="GO:0005615">
    <property type="term" value="C:extracellular space"/>
    <property type="evidence" value="ECO:0007669"/>
    <property type="project" value="TreeGrafter"/>
</dbReference>
<organism evidence="24 25">
    <name type="scientific">Bombus terrestris</name>
    <name type="common">Buff-tailed bumblebee</name>
    <name type="synonym">Apis terrestris</name>
    <dbReference type="NCBI Taxonomy" id="30195"/>
    <lineage>
        <taxon>Eukaryota</taxon>
        <taxon>Metazoa</taxon>
        <taxon>Ecdysozoa</taxon>
        <taxon>Arthropoda</taxon>
        <taxon>Hexapoda</taxon>
        <taxon>Insecta</taxon>
        <taxon>Pterygota</taxon>
        <taxon>Neoptera</taxon>
        <taxon>Endopterygota</taxon>
        <taxon>Hymenoptera</taxon>
        <taxon>Apocrita</taxon>
        <taxon>Aculeata</taxon>
        <taxon>Apoidea</taxon>
        <taxon>Anthophila</taxon>
        <taxon>Apidae</taxon>
        <taxon>Bombus</taxon>
        <taxon>Bombus</taxon>
    </lineage>
</organism>
<evidence type="ECO:0000256" key="17">
    <source>
        <dbReference type="PIRSR" id="PIRSR601548-3"/>
    </source>
</evidence>
<feature type="glycosylation site" description="N-linked (GlcNAc...) asparagine" evidence="19">
    <location>
        <position position="307"/>
    </location>
</feature>
<feature type="binding site" evidence="16">
    <location>
        <position position="220"/>
    </location>
    <ligand>
        <name>chloride</name>
        <dbReference type="ChEBI" id="CHEBI:17996"/>
        <label>1</label>
    </ligand>
</feature>
<feature type="active site" description="Proton donor 2" evidence="15">
    <location>
        <position position="508"/>
    </location>
</feature>
<feature type="glycosylation site" description="N-linked (GlcNAc...) asparagine" evidence="14">
    <location>
        <position position="65"/>
    </location>
</feature>
<evidence type="ECO:0000256" key="12">
    <source>
        <dbReference type="ARBA" id="ARBA00039858"/>
    </source>
</evidence>
<comment type="catalytic activity">
    <reaction evidence="11">
        <text>Release of a C-terminal dipeptide, oligopeptide-|-Xaa-Yaa, when Xaa is not Pro, and Yaa is neither Asp nor Glu. Thus, conversion of angiotensin I to angiotensin II, with increase in vasoconstrictor activity, but no action on angiotensin II.</text>
        <dbReference type="EC" id="3.4.15.1"/>
    </reaction>
</comment>
<evidence type="ECO:0000256" key="1">
    <source>
        <dbReference type="ARBA" id="ARBA00008139"/>
    </source>
</evidence>
<keyword evidence="7 17" id="KW-0862">Zinc</keyword>
<name>A0A9B0F313_BOMTE</name>
<sequence>MLRPLLVAALVTLALGIPTSQDVDNAAVDSEADLLQAKQFLEKINNEHAEWSNKYTLADWDYASNLTSENLANKLNTSTEAAQYFKSAWKKVNEYPWSDIKDPNVRRQFKKFSVLGRSALPEDSYQEYEKIVSDMENIYSTAKICDYKNRTKCDLALEPELTEILMKSHDPEELKYIWVEWRKATGEKMKPLYERYVELSNLAATLNNYSDNAAYWLKDYEADDFPEQIEALWQQLKPLYLQLHAYVRRELRKKYGEDIISKDGPIPAHLLGNMWAQTWANVAEFAIPYPGKQMPDVTNAMIKQGYNATTIFRVAEDFFTSINLTAMPDLFWERSILEKPKDRELICHASAWDFYDGKDFRIKQCTRVNMEDLLTAHHEMGHVEYFLQYKNQPSIFKEGANPGFHEAVGDVISLSASTPSHLKTIKLLDDDSTDMETNINHLFLKGLEKIVFLPFAYMMDKWRWNVFQGRVTPDNYNCNWWDLAEDFQGIEPPVDRSEDDFDPGAKYHIIADVEYLRYFVSFVVQFQFHKALCTEAKQYDPQNPNSKLLHECDIYNNKAAGNLLKSMLELGASKPWQDAMEKITGQKNMDSAGLLEYFKPLTDWLTEENKKTNEYIGWKPRARQCVQTRSELAAVETTEALE</sequence>
<feature type="binding site" evidence="17">
    <location>
        <position position="382"/>
    </location>
    <ligand>
        <name>Zn(2+)</name>
        <dbReference type="ChEBI" id="CHEBI:29105"/>
        <label>1</label>
        <note>catalytic</note>
    </ligand>
</feature>
<feature type="glycosylation site" description="N-linked (GlcNAc...) asparagine; partial" evidence="14">
    <location>
        <position position="149"/>
    </location>
</feature>
<evidence type="ECO:0000256" key="21">
    <source>
        <dbReference type="PROSITE-ProRule" id="PRU01355"/>
    </source>
</evidence>
<dbReference type="PROSITE" id="PS52011">
    <property type="entry name" value="PEPTIDASE_M2"/>
    <property type="match status" value="1"/>
</dbReference>
<dbReference type="PANTHER" id="PTHR10514">
    <property type="entry name" value="ANGIOTENSIN-CONVERTING ENZYME"/>
    <property type="match status" value="1"/>
</dbReference>
<reference evidence="25" key="1">
    <citation type="submission" date="2025-08" db="UniProtKB">
        <authorList>
            <consortium name="RefSeq"/>
        </authorList>
    </citation>
    <scope>IDENTIFICATION</scope>
</reference>
<evidence type="ECO:0000256" key="20">
    <source>
        <dbReference type="PIRSR" id="PIRSR601548-8"/>
    </source>
</evidence>
<keyword evidence="8 22" id="KW-0482">Metalloprotease</keyword>
<feature type="disulfide bond" evidence="18">
    <location>
        <begin position="533"/>
        <end position="552"/>
    </location>
</feature>
<evidence type="ECO:0000256" key="19">
    <source>
        <dbReference type="PIRSR" id="PIRSR601548-5"/>
    </source>
</evidence>
<dbReference type="PANTHER" id="PTHR10514:SF44">
    <property type="entry name" value="ANGIOTENSIN-CONVERTING ENZYME-RELATED"/>
    <property type="match status" value="1"/>
</dbReference>
<feature type="disulfide bond" evidence="18 21">
    <location>
        <begin position="347"/>
        <end position="365"/>
    </location>
</feature>
<comment type="caution">
    <text evidence="21">Lacks conserved residue(s) required for the propagation of feature annotation.</text>
</comment>
<feature type="binding site" evidence="20">
    <location>
        <position position="382"/>
    </location>
    <ligand>
        <name>Zn(2+)</name>
        <dbReference type="ChEBI" id="CHEBI:29105"/>
        <label>2</label>
        <note>catalytic</note>
    </ligand>
</feature>
<dbReference type="GO" id="GO:0004180">
    <property type="term" value="F:carboxypeptidase activity"/>
    <property type="evidence" value="ECO:0007669"/>
    <property type="project" value="UniProtKB-KW"/>
</dbReference>
<dbReference type="PRINTS" id="PR00791">
    <property type="entry name" value="PEPDIPTASEA"/>
</dbReference>
<keyword evidence="10 14" id="KW-0325">Glycoprotein</keyword>
<dbReference type="RefSeq" id="XP_003394487.1">
    <property type="nucleotide sequence ID" value="XM_003394439.4"/>
</dbReference>
<evidence type="ECO:0000256" key="9">
    <source>
        <dbReference type="ARBA" id="ARBA00023157"/>
    </source>
</evidence>
<keyword evidence="2 22" id="KW-0121">Carboxypeptidase</keyword>
<evidence type="ECO:0000256" key="2">
    <source>
        <dbReference type="ARBA" id="ARBA00022645"/>
    </source>
</evidence>